<evidence type="ECO:0000313" key="4">
    <source>
        <dbReference type="EMBL" id="OEL12027.1"/>
    </source>
</evidence>
<evidence type="ECO:0000256" key="2">
    <source>
        <dbReference type="PROSITE-ProRule" id="PRU00703"/>
    </source>
</evidence>
<sequence>MRTIKHILDRKSRELAIIEPEKTVFEALKLMADKNIGSVIVMDGTRYLGILSERNYARQVVLLNKSSKELAVREIMRTDLPKLSKNDPIEKCMEIMAQLNVRYLPVVENETLIGLISVKDLLDEVLLHQKDVIENLTHYINT</sequence>
<dbReference type="CDD" id="cd04623">
    <property type="entry name" value="CBS_pair_bac_euk"/>
    <property type="match status" value="1"/>
</dbReference>
<dbReference type="PANTHER" id="PTHR43080:SF2">
    <property type="entry name" value="CBS DOMAIN-CONTAINING PROTEIN"/>
    <property type="match status" value="1"/>
</dbReference>
<gene>
    <name evidence="4" type="ORF">BHF72_1484</name>
</gene>
<dbReference type="InterPro" id="IPR000644">
    <property type="entry name" value="CBS_dom"/>
</dbReference>
<dbReference type="OrthoDB" id="9802114at2"/>
<keyword evidence="1 2" id="KW-0129">CBS domain</keyword>
<dbReference type="EMBL" id="MKGI01000012">
    <property type="protein sequence ID" value="OEL12027.1"/>
    <property type="molecule type" value="Genomic_DNA"/>
</dbReference>
<dbReference type="AlphaFoldDB" id="A0A1E5UGP6"/>
<dbReference type="PROSITE" id="PS51371">
    <property type="entry name" value="CBS"/>
    <property type="match status" value="2"/>
</dbReference>
<evidence type="ECO:0000313" key="5">
    <source>
        <dbReference type="Proteomes" id="UP000095601"/>
    </source>
</evidence>
<keyword evidence="5" id="KW-1185">Reference proteome</keyword>
<comment type="caution">
    <text evidence="4">The sequence shown here is derived from an EMBL/GenBank/DDBJ whole genome shotgun (WGS) entry which is preliminary data.</text>
</comment>
<feature type="domain" description="CBS" evidence="3">
    <location>
        <begin position="76"/>
        <end position="132"/>
    </location>
</feature>
<accession>A0A1E5UGP6</accession>
<protein>
    <submittedName>
        <fullName evidence="4">CBS domain protein</fullName>
    </submittedName>
</protein>
<evidence type="ECO:0000259" key="3">
    <source>
        <dbReference type="PROSITE" id="PS51371"/>
    </source>
</evidence>
<dbReference type="Gene3D" id="3.10.580.10">
    <property type="entry name" value="CBS-domain"/>
    <property type="match status" value="1"/>
</dbReference>
<name>A0A1E5UGP6_9FLAO</name>
<dbReference type="PANTHER" id="PTHR43080">
    <property type="entry name" value="CBS DOMAIN-CONTAINING PROTEIN CBSX3, MITOCHONDRIAL"/>
    <property type="match status" value="1"/>
</dbReference>
<dbReference type="STRING" id="237258.SAMN04489756_10672"/>
<dbReference type="SMART" id="SM00116">
    <property type="entry name" value="CBS"/>
    <property type="match status" value="2"/>
</dbReference>
<organism evidence="4 5">
    <name type="scientific">Cloacibacterium normanense</name>
    <dbReference type="NCBI Taxonomy" id="237258"/>
    <lineage>
        <taxon>Bacteria</taxon>
        <taxon>Pseudomonadati</taxon>
        <taxon>Bacteroidota</taxon>
        <taxon>Flavobacteriia</taxon>
        <taxon>Flavobacteriales</taxon>
        <taxon>Weeksellaceae</taxon>
    </lineage>
</organism>
<feature type="domain" description="CBS" evidence="3">
    <location>
        <begin position="11"/>
        <end position="69"/>
    </location>
</feature>
<dbReference type="InterPro" id="IPR051257">
    <property type="entry name" value="Diverse_CBS-Domain"/>
</dbReference>
<dbReference type="SUPFAM" id="SSF54631">
    <property type="entry name" value="CBS-domain pair"/>
    <property type="match status" value="1"/>
</dbReference>
<dbReference type="RefSeq" id="WP_069797144.1">
    <property type="nucleotide sequence ID" value="NZ_CP034157.1"/>
</dbReference>
<proteinExistence type="predicted"/>
<dbReference type="InterPro" id="IPR046342">
    <property type="entry name" value="CBS_dom_sf"/>
</dbReference>
<evidence type="ECO:0000256" key="1">
    <source>
        <dbReference type="ARBA" id="ARBA00023122"/>
    </source>
</evidence>
<dbReference type="Proteomes" id="UP000095601">
    <property type="component" value="Unassembled WGS sequence"/>
</dbReference>
<reference evidence="4 5" key="1">
    <citation type="submission" date="2016-09" db="EMBL/GenBank/DDBJ databases">
        <authorList>
            <person name="Capua I."/>
            <person name="De Benedictis P."/>
            <person name="Joannis T."/>
            <person name="Lombin L.H."/>
            <person name="Cattoli G."/>
        </authorList>
    </citation>
    <scope>NUCLEOTIDE SEQUENCE [LARGE SCALE GENOMIC DNA]</scope>
    <source>
        <strain evidence="4 5">NRS-1</strain>
    </source>
</reference>
<dbReference type="InterPro" id="IPR044725">
    <property type="entry name" value="CBSX3_CBS_dom"/>
</dbReference>
<dbReference type="Pfam" id="PF00571">
    <property type="entry name" value="CBS"/>
    <property type="match status" value="2"/>
</dbReference>